<dbReference type="InterPro" id="IPR014167">
    <property type="entry name" value="Tol-Pal_TolB"/>
</dbReference>
<organism evidence="7 8">
    <name type="scientific">Marinibaculum pumilum</name>
    <dbReference type="NCBI Taxonomy" id="1766165"/>
    <lineage>
        <taxon>Bacteria</taxon>
        <taxon>Pseudomonadati</taxon>
        <taxon>Pseudomonadota</taxon>
        <taxon>Alphaproteobacteria</taxon>
        <taxon>Rhodospirillales</taxon>
        <taxon>Rhodospirillaceae</taxon>
        <taxon>Marinibaculum</taxon>
    </lineage>
</organism>
<name>A0ABV7L6X4_9PROT</name>
<keyword evidence="8" id="KW-1185">Reference proteome</keyword>
<comment type="subcellular location">
    <subcellularLocation>
        <location evidence="1 5">Periplasm</location>
    </subcellularLocation>
</comment>
<dbReference type="SUPFAM" id="SSF52964">
    <property type="entry name" value="TolB, N-terminal domain"/>
    <property type="match status" value="1"/>
</dbReference>
<feature type="domain" description="TolB N-terminal" evidence="6">
    <location>
        <begin position="51"/>
        <end position="158"/>
    </location>
</feature>
<dbReference type="PANTHER" id="PTHR36842:SF1">
    <property type="entry name" value="PROTEIN TOLB"/>
    <property type="match status" value="1"/>
</dbReference>
<comment type="function">
    <text evidence="5">Part of the Tol-Pal system, which plays a role in outer membrane invagination during cell division and is important for maintaining outer membrane integrity.</text>
</comment>
<evidence type="ECO:0000256" key="5">
    <source>
        <dbReference type="HAMAP-Rule" id="MF_00671"/>
    </source>
</evidence>
<dbReference type="Gene3D" id="2.120.10.30">
    <property type="entry name" value="TolB, C-terminal domain"/>
    <property type="match status" value="1"/>
</dbReference>
<accession>A0ABV7L6X4</accession>
<comment type="caution">
    <text evidence="7">The sequence shown here is derived from an EMBL/GenBank/DDBJ whole genome shotgun (WGS) entry which is preliminary data.</text>
</comment>
<evidence type="ECO:0000256" key="3">
    <source>
        <dbReference type="ARBA" id="ARBA00022729"/>
    </source>
</evidence>
<dbReference type="EMBL" id="JBHRTR010000037">
    <property type="protein sequence ID" value="MFC3230315.1"/>
    <property type="molecule type" value="Genomic_DNA"/>
</dbReference>
<dbReference type="Gene3D" id="3.40.50.10070">
    <property type="entry name" value="TolB, N-terminal domain"/>
    <property type="match status" value="1"/>
</dbReference>
<gene>
    <name evidence="5 7" type="primary">tolB</name>
    <name evidence="7" type="ORF">ACFOGJ_23900</name>
</gene>
<reference evidence="8" key="1">
    <citation type="journal article" date="2019" name="Int. J. Syst. Evol. Microbiol.">
        <title>The Global Catalogue of Microorganisms (GCM) 10K type strain sequencing project: providing services to taxonomists for standard genome sequencing and annotation.</title>
        <authorList>
            <consortium name="The Broad Institute Genomics Platform"/>
            <consortium name="The Broad Institute Genome Sequencing Center for Infectious Disease"/>
            <person name="Wu L."/>
            <person name="Ma J."/>
        </authorList>
    </citation>
    <scope>NUCLEOTIDE SEQUENCE [LARGE SCALE GENOMIC DNA]</scope>
    <source>
        <strain evidence="8">KCTC 42964</strain>
    </source>
</reference>
<dbReference type="NCBIfam" id="TIGR02800">
    <property type="entry name" value="propeller_TolB"/>
    <property type="match status" value="1"/>
</dbReference>
<dbReference type="HAMAP" id="MF_00671">
    <property type="entry name" value="TolB"/>
    <property type="match status" value="1"/>
</dbReference>
<evidence type="ECO:0000313" key="8">
    <source>
        <dbReference type="Proteomes" id="UP001595528"/>
    </source>
</evidence>
<dbReference type="Proteomes" id="UP001595528">
    <property type="component" value="Unassembled WGS sequence"/>
</dbReference>
<keyword evidence="4 5" id="KW-0574">Periplasm</keyword>
<proteinExistence type="inferred from homology"/>
<dbReference type="SUPFAM" id="SSF69304">
    <property type="entry name" value="Tricorn protease N-terminal domain"/>
    <property type="match status" value="1"/>
</dbReference>
<keyword evidence="3 5" id="KW-0732">Signal</keyword>
<dbReference type="InterPro" id="IPR011659">
    <property type="entry name" value="WD40"/>
</dbReference>
<evidence type="ECO:0000256" key="4">
    <source>
        <dbReference type="ARBA" id="ARBA00022764"/>
    </source>
</evidence>
<protein>
    <recommendedName>
        <fullName evidence="5">Tol-Pal system protein TolB</fullName>
    </recommendedName>
</protein>
<evidence type="ECO:0000256" key="2">
    <source>
        <dbReference type="ARBA" id="ARBA00009820"/>
    </source>
</evidence>
<dbReference type="Pfam" id="PF04052">
    <property type="entry name" value="TolB_N"/>
    <property type="match status" value="1"/>
</dbReference>
<dbReference type="InterPro" id="IPR011042">
    <property type="entry name" value="6-blade_b-propeller_TolB-like"/>
</dbReference>
<sequence length="471" mass="52255">MTRAAALPLPFREWPGHVLLALALLASLAALLAAGPVRAQSDESRGADGLLRIDITRGNVEPLPIAISDFDGADAAARQRGANIAAVVRADLERSGLFAPVDPRSHIQQPQEMRGTPRFQDWRVLNAVALVTGQTELQSDGRLRTEFRLWDLLAEKQLTGLAFFTTPENWRRVAHLIADAIYERLTGEEGYFDTRIVYVAESGPAAKRVKRLAIMDQDGENHRFLTDGQFLVLTPRFSPTRQEITYLSYFGDRPRVYLFNIDTGRQELVGDFPGMTFAPRFSPDGNSVVMSMASDGNSEVYTMDLRTRQKRRLTHDPGIDTSPSFSPDGRMITFNSDRSGSKQIYTMNIDGSDQRRISFGDGLYSTPVWSPRGDLIAFTKEKGGQFHIGVMRPDGSGERILASNRYVQEAPTWAPNGRVLMFYRETPSDSRGGGKDASLWSIDLTGFNERQVITPMGASDPAWSPPAPLDQ</sequence>
<evidence type="ECO:0000313" key="7">
    <source>
        <dbReference type="EMBL" id="MFC3230315.1"/>
    </source>
</evidence>
<keyword evidence="5" id="KW-0132">Cell division</keyword>
<comment type="subunit">
    <text evidence="5">The Tol-Pal system is composed of five core proteins: the inner membrane proteins TolA, TolQ and TolR, the periplasmic protein TolB and the outer membrane protein Pal. They form a network linking the inner and outer membranes and the peptidoglycan layer.</text>
</comment>
<dbReference type="PANTHER" id="PTHR36842">
    <property type="entry name" value="PROTEIN TOLB HOMOLOG"/>
    <property type="match status" value="1"/>
</dbReference>
<dbReference type="InterPro" id="IPR007195">
    <property type="entry name" value="TolB_N"/>
</dbReference>
<comment type="similarity">
    <text evidence="2 5">Belongs to the TolB family.</text>
</comment>
<keyword evidence="5" id="KW-0131">Cell cycle</keyword>
<dbReference type="Pfam" id="PF07676">
    <property type="entry name" value="PD40"/>
    <property type="match status" value="3"/>
</dbReference>
<dbReference type="RefSeq" id="WP_379905369.1">
    <property type="nucleotide sequence ID" value="NZ_JBHRTR010000037.1"/>
</dbReference>
<evidence type="ECO:0000259" key="6">
    <source>
        <dbReference type="Pfam" id="PF04052"/>
    </source>
</evidence>
<evidence type="ECO:0000256" key="1">
    <source>
        <dbReference type="ARBA" id="ARBA00004418"/>
    </source>
</evidence>